<dbReference type="PANTHER" id="PTHR16057:SF1">
    <property type="entry name" value="PROTEIN LINES HOMOLOG 1"/>
    <property type="match status" value="1"/>
</dbReference>
<protein>
    <submittedName>
        <fullName evidence="1">Lines homolog 1</fullName>
    </submittedName>
</protein>
<dbReference type="HOGENOM" id="CLU_1921840_0_0_1"/>
<dbReference type="EMBL" id="AC027020">
    <property type="status" value="NOT_ANNOTATED_CDS"/>
    <property type="molecule type" value="Genomic_DNA"/>
</dbReference>
<accession>H3BNS6</accession>
<dbReference type="OpenTargets" id="ENSG00000140471"/>
<feature type="non-terminal residue" evidence="1">
    <location>
        <position position="132"/>
    </location>
</feature>
<dbReference type="EMBL" id="AC090695">
    <property type="status" value="NOT_ANNOTATED_CDS"/>
    <property type="molecule type" value="Genomic_DNA"/>
</dbReference>
<reference evidence="1 2" key="1">
    <citation type="journal article" date="2001" name="Nature">
        <title>Initial sequencing and analysis of the human genome.</title>
        <authorList>
            <consortium name="International Human Genome Sequencing Consortium"/>
            <person name="Lander E.S."/>
            <person name="Linton L.M."/>
            <person name="Birren B."/>
            <person name="Nusbaum C."/>
            <person name="Zody M.C."/>
            <person name="Baldwin J."/>
            <person name="Devon K."/>
            <person name="Dewar K."/>
            <person name="Doyle M."/>
            <person name="FitzHugh W."/>
            <person name="Funke R."/>
            <person name="Gage D."/>
            <person name="Harris K."/>
            <person name="Heaford A."/>
            <person name="Howland J."/>
            <person name="Kann L."/>
            <person name="Lehoczky J."/>
            <person name="LeVine R."/>
            <person name="McEwan P."/>
            <person name="McKernan K."/>
            <person name="Meldrim J."/>
            <person name="Mesirov J.P."/>
            <person name="Miranda C."/>
            <person name="Morris W."/>
            <person name="Naylor J."/>
            <person name="Raymond C."/>
            <person name="Rosetti M."/>
            <person name="Santos R."/>
            <person name="Sheridan A."/>
            <person name="Sougnez C."/>
            <person name="Stange-Thomann N."/>
            <person name="Stojanovic N."/>
            <person name="Subramanian A."/>
            <person name="Wyman D."/>
            <person name="Rogers J."/>
            <person name="Sulston J."/>
            <person name="Ainscough R."/>
            <person name="Beck S."/>
            <person name="Bentley D."/>
            <person name="Burton J."/>
            <person name="Clee C."/>
            <person name="Carter N."/>
            <person name="Coulson A."/>
            <person name="Deadman R."/>
            <person name="Deloukas P."/>
            <person name="Dunham A."/>
            <person name="Dunham I."/>
            <person name="Durbin R."/>
            <person name="French L."/>
            <person name="Grafham D."/>
            <person name="Gregory S."/>
            <person name="Hubbard T."/>
            <person name="Humphray S."/>
            <person name="Hunt A."/>
            <person name="Jones M."/>
            <person name="Lloyd C."/>
            <person name="McMurray A."/>
            <person name="Matthews L."/>
            <person name="Mercer S."/>
            <person name="Milne S."/>
            <person name="Mullikin J.C."/>
            <person name="Mungall A."/>
            <person name="Plumb R."/>
            <person name="Ross M."/>
            <person name="Shownkeen R."/>
            <person name="Sims S."/>
            <person name="Waterston R.H."/>
            <person name="Wilson R.K."/>
            <person name="Hillier L.W."/>
            <person name="McPherson J.D."/>
            <person name="Marra M.A."/>
            <person name="Mardis E.R."/>
            <person name="Fulton L.A."/>
            <person name="Chinwalla A.T."/>
            <person name="Pepin K.H."/>
            <person name="Gish W.R."/>
            <person name="Chissoe S.L."/>
            <person name="Wendl M.C."/>
            <person name="Delehaunty K.D."/>
            <person name="Miner T.L."/>
            <person name="Delehaunty A."/>
            <person name="Kramer J.B."/>
            <person name="Cook L.L."/>
            <person name="Fulton R.S."/>
            <person name="Johnson D.L."/>
            <person name="Minx P.J."/>
            <person name="Clifton S.W."/>
            <person name="Hawkins T."/>
            <person name="Branscomb E."/>
            <person name="Predki P."/>
            <person name="Richardson P."/>
            <person name="Wenning S."/>
            <person name="Slezak T."/>
            <person name="Doggett N."/>
            <person name="Cheng J.F."/>
            <person name="Olsen A."/>
            <person name="Lucas S."/>
            <person name="Elkin C."/>
            <person name="Uberbacher E."/>
            <person name="Frazier M."/>
            <person name="Gibbs R.A."/>
            <person name="Muzny D.M."/>
            <person name="Scherer S.E."/>
            <person name="Bouck J.B."/>
            <person name="Sodergren E.J."/>
            <person name="Worley K.C."/>
            <person name="Rives C.M."/>
            <person name="Gorrell J.H."/>
            <person name="Metzker M.L."/>
            <person name="Naylor S.L."/>
            <person name="Kucherlapati R.S."/>
            <person name="Nelson D.L."/>
            <person name="Weinstock G.M."/>
            <person name="Sakaki Y."/>
            <person name="Fujiyama A."/>
            <person name="Hattori M."/>
            <person name="Yada T."/>
            <person name="Toyoda A."/>
            <person name="Itoh T."/>
            <person name="Kawagoe C."/>
            <person name="Watanabe H."/>
            <person name="Totoki Y."/>
            <person name="Taylor T."/>
            <person name="Weissenbach J."/>
            <person name="Heilig R."/>
            <person name="Saurin W."/>
            <person name="Artiguenave F."/>
            <person name="Brottier P."/>
            <person name="Bruls T."/>
            <person name="Pelletier E."/>
            <person name="Robert C."/>
            <person name="Wincker P."/>
            <person name="Smith D.R."/>
            <person name="Doucette-Stamm L."/>
            <person name="Rubenfield M."/>
            <person name="Weinstock K."/>
            <person name="Lee H.M."/>
            <person name="Dubois J."/>
            <person name="Rosenthal A."/>
            <person name="Platzer M."/>
            <person name="Nyakatura G."/>
            <person name="Taudien S."/>
            <person name="Rump A."/>
            <person name="Yang H."/>
            <person name="Yu J."/>
            <person name="Wang J."/>
            <person name="Huang G."/>
            <person name="Gu J."/>
            <person name="Hood L."/>
            <person name="Rowen L."/>
            <person name="Madan A."/>
            <person name="Qin S."/>
            <person name="Davis R.W."/>
            <person name="Federspiel N.A."/>
            <person name="Abola A.P."/>
            <person name="Proctor M.J."/>
            <person name="Myers R.M."/>
            <person name="Schmutz J."/>
            <person name="Dickson M."/>
            <person name="Grimwood J."/>
            <person name="Cox D.R."/>
            <person name="Olson M.V."/>
            <person name="Kaul R."/>
            <person name="Raymond C."/>
            <person name="Shimizu N."/>
            <person name="Kawasaki K."/>
            <person name="Minoshima S."/>
            <person name="Evans G.A."/>
            <person name="Athanasiou M."/>
            <person name="Schultz R."/>
            <person name="Roe B.A."/>
            <person name="Chen F."/>
            <person name="Pan H."/>
            <person name="Ramser J."/>
            <person name="Lehrach H."/>
            <person name="Reinhardt R."/>
            <person name="McCombie W.R."/>
            <person name="de la Bastide M."/>
            <person name="Dedhia N."/>
            <person name="Blocker H."/>
            <person name="Hornischer K."/>
            <person name="Nordsiek G."/>
            <person name="Agarwala R."/>
            <person name="Aravind L."/>
            <person name="Bailey J.A."/>
            <person name="Bateman A."/>
            <person name="Batzoglou S."/>
            <person name="Birney E."/>
            <person name="Bork P."/>
            <person name="Brown D.G."/>
            <person name="Burge C.B."/>
            <person name="Cerutti L."/>
            <person name="Chen H.C."/>
            <person name="Church D."/>
            <person name="Clamp M."/>
            <person name="Copley R.R."/>
            <person name="Doerks T."/>
            <person name="Eddy S.R."/>
            <person name="Eichler E.E."/>
            <person name="Furey T.S."/>
            <person name="Galagan J."/>
            <person name="Gilbert J.G."/>
            <person name="Harmon C."/>
            <person name="Hayashizaki Y."/>
            <person name="Haussler D."/>
            <person name="Hermjakob H."/>
            <person name="Hokamp K."/>
            <person name="Jang W."/>
            <person name="Johnson L.S."/>
            <person name="Jones T.A."/>
            <person name="Kasif S."/>
            <person name="Kaspryzk A."/>
            <person name="Kennedy S."/>
            <person name="Kent W.J."/>
            <person name="Kitts P."/>
            <person name="Koonin E.V."/>
            <person name="Korf I."/>
            <person name="Kulp D."/>
            <person name="Lancet D."/>
            <person name="Lowe T.M."/>
            <person name="McLysaght A."/>
            <person name="Mikkelsen T."/>
            <person name="Moran J.V."/>
            <person name="Mulder N."/>
            <person name="Pollara V.J."/>
            <person name="Ponting C.P."/>
            <person name="Schuler G."/>
            <person name="Schultz J."/>
            <person name="Slater G."/>
            <person name="Smit A.F."/>
            <person name="Stupka E."/>
            <person name="Szustakowski J."/>
            <person name="Thierry-Mieg D."/>
            <person name="Thierry-Mieg J."/>
            <person name="Wagner L."/>
            <person name="Wallis J."/>
            <person name="Wheeler R."/>
            <person name="Williams A."/>
            <person name="Wolf Y.I."/>
            <person name="Wolfe K.H."/>
            <person name="Yang S.P."/>
            <person name="Yeh R.F."/>
            <person name="Collins F."/>
            <person name="Guyer M.S."/>
            <person name="Peterson J."/>
            <person name="Felsenfeld A."/>
            <person name="Wetterstrand K.A."/>
            <person name="Patrinos A."/>
            <person name="Morgan M.J."/>
            <person name="de Jong P."/>
            <person name="Catanese J.J."/>
            <person name="Osoegawa K."/>
            <person name="Shizuya H."/>
            <person name="Choi S."/>
            <person name="Chen Y.J."/>
        </authorList>
    </citation>
    <scope>NUCLEOTIDE SEQUENCE [LARGE SCALE GENOMIC DNA]</scope>
</reference>
<reference evidence="1" key="5">
    <citation type="submission" date="2025-09" db="UniProtKB">
        <authorList>
            <consortium name="Ensembl"/>
        </authorList>
    </citation>
    <scope>IDENTIFICATION</scope>
</reference>
<dbReference type="Ensembl" id="ENST00000560941.5">
    <property type="protein sequence ID" value="ENSP00000454985.1"/>
    <property type="gene ID" value="ENSG00000140471.18"/>
</dbReference>
<dbReference type="Bgee" id="ENSG00000140471">
    <property type="expression patterns" value="Expressed in epithelium of nasopharynx and 173 other cell types or tissues"/>
</dbReference>
<dbReference type="OMA" id="FYRIVKC"/>
<sequence>MSGSREVMLLQLTVIKVMTTRILSVKTEFHAKEQYRDVIKILLESAKVDSKLICMFQNSDKLLSHMAAQCLALLLYFQLREKITLSNSWIAFCQKNLSEYSESNKAIYCLWTLTAIIKEIFKDSCSQKTEIL</sequence>
<name>H3BNS6_HUMAN</name>
<organism evidence="1 2">
    <name type="scientific">Homo sapiens</name>
    <name type="common">Human</name>
    <dbReference type="NCBI Taxonomy" id="9606"/>
    <lineage>
        <taxon>Eukaryota</taxon>
        <taxon>Metazoa</taxon>
        <taxon>Chordata</taxon>
        <taxon>Craniata</taxon>
        <taxon>Vertebrata</taxon>
        <taxon>Euteleostomi</taxon>
        <taxon>Mammalia</taxon>
        <taxon>Eutheria</taxon>
        <taxon>Euarchontoglires</taxon>
        <taxon>Primates</taxon>
        <taxon>Haplorrhini</taxon>
        <taxon>Catarrhini</taxon>
        <taxon>Hominidae</taxon>
        <taxon>Homo</taxon>
    </lineage>
</organism>
<dbReference type="Ensembl" id="ENST00000560941.5">
    <property type="protein sequence ID" value="ENSP00000454985.1"/>
    <property type="gene ID" value="ENSG00000140471.17"/>
</dbReference>
<dbReference type="InterPro" id="IPR024875">
    <property type="entry name" value="Protein_Lines"/>
</dbReference>
<dbReference type="PANTHER" id="PTHR16057">
    <property type="entry name" value="WINS1, 2 PROTEIN"/>
    <property type="match status" value="1"/>
</dbReference>
<dbReference type="GeneTree" id="ENSGT00390000001790"/>
<keyword evidence="2" id="KW-1185">Reference proteome</keyword>
<reference evidence="1 2" key="3">
    <citation type="journal article" date="2006" name="Nature">
        <title>Analysis of the DNA sequence and duplication history of human chromosome 15.</title>
        <authorList>
            <person name="Zody M.C."/>
            <person name="Garber M."/>
            <person name="Sharpe T."/>
            <person name="Young S.K."/>
            <person name="Rowen L."/>
            <person name="O'Neill K."/>
            <person name="Whittaker C.A."/>
            <person name="Kamal M."/>
            <person name="Chang J.L."/>
            <person name="Cuomo C.A."/>
            <person name="Dewar K."/>
            <person name="FitzGerald M.G."/>
            <person name="Kodira C.D."/>
            <person name="Madan A."/>
            <person name="Qin S."/>
            <person name="Yang X."/>
            <person name="Abbasi N."/>
            <person name="Abouelleil A."/>
            <person name="Arachchi H.M."/>
            <person name="Baradarani L."/>
            <person name="Birditt B."/>
            <person name="Bloom S."/>
            <person name="Bloom T."/>
            <person name="Borowsky M.L."/>
            <person name="Burke J."/>
            <person name="Butler J."/>
            <person name="Cook A."/>
            <person name="DeArellano K."/>
            <person name="DeCaprio D."/>
            <person name="Dorris L.III."/>
            <person name="Dors M."/>
            <person name="Eichler E.E."/>
            <person name="Engels R."/>
            <person name="Fahey J."/>
            <person name="Fleetwood P."/>
            <person name="Friedman C."/>
            <person name="Gearin G."/>
            <person name="Hall J.L."/>
            <person name="Hensley G."/>
            <person name="Johnson E."/>
            <person name="Jones C."/>
            <person name="Kamat A."/>
            <person name="Kaur A."/>
            <person name="Locke D.P."/>
            <person name="Madan A."/>
            <person name="Munson G."/>
            <person name="Jaffe D.B."/>
            <person name="Lui A."/>
            <person name="Macdonald P."/>
            <person name="Mauceli E."/>
            <person name="Naylor J.W."/>
            <person name="Nesbitt R."/>
            <person name="Nicol R."/>
            <person name="O'Leary S.B."/>
            <person name="Ratcliffe A."/>
            <person name="Rounsley S."/>
            <person name="She X."/>
            <person name="Sneddon K.M."/>
            <person name="Stewart S."/>
            <person name="Sougnez C."/>
            <person name="Stone S.M."/>
            <person name="Topham K."/>
            <person name="Vincent D."/>
            <person name="Wang S."/>
            <person name="Zimmer A.R."/>
            <person name="Birren B.W."/>
            <person name="Hood L."/>
            <person name="Lander E.S."/>
            <person name="Nusbaum C."/>
        </authorList>
    </citation>
    <scope>NUCLEOTIDE SEQUENCE [LARGE SCALE GENOMIC DNA]</scope>
</reference>
<dbReference type="ExpressionAtlas" id="H3BNS6">
    <property type="expression patterns" value="baseline and differential"/>
</dbReference>
<evidence type="ECO:0000313" key="2">
    <source>
        <dbReference type="Proteomes" id="UP000005640"/>
    </source>
</evidence>
<dbReference type="VEuPathDB" id="HostDB:ENSG00000140471"/>
<dbReference type="Antibodypedia" id="51579">
    <property type="antibodies" value="71 antibodies from 15 providers"/>
</dbReference>
<proteinExistence type="evidence at protein level"/>
<dbReference type="OrthoDB" id="8251209at2759"/>
<reference evidence="1 2" key="2">
    <citation type="journal article" date="2004" name="Nature">
        <title>Finishing the euchromatic sequence of the human genome.</title>
        <authorList>
            <consortium name="International Human Genome Sequencing Consortium"/>
        </authorList>
    </citation>
    <scope>NUCLEOTIDE SEQUENCE [LARGE SCALE GENOMIC DNA]</scope>
</reference>
<gene>
    <name evidence="1" type="primary">LINS1</name>
</gene>
<dbReference type="UCSC" id="uc059nwi.1">
    <property type="organism name" value="human"/>
</dbReference>
<dbReference type="AlphaFoldDB" id="H3BNS6"/>
<evidence type="ECO:0000313" key="1">
    <source>
        <dbReference type="Ensembl" id="ENSP00000454985.1"/>
    </source>
</evidence>
<dbReference type="Proteomes" id="UP000005640">
    <property type="component" value="Chromosome 15"/>
</dbReference>
<reference evidence="1" key="4">
    <citation type="submission" date="2025-08" db="UniProtKB">
        <authorList>
            <consortium name="Ensembl"/>
        </authorList>
    </citation>
    <scope>IDENTIFICATION</scope>
</reference>
<evidence type="ECO:0007829" key="3">
    <source>
        <dbReference type="PeptideAtlas" id="H3BNS6"/>
    </source>
</evidence>
<dbReference type="ChiTaRS" id="LINS1">
    <property type="organism name" value="human"/>
</dbReference>
<dbReference type="MassIVE" id="H3BNS6"/>
<keyword evidence="3" id="KW-1267">Proteomics identification</keyword>
<dbReference type="HGNC" id="HGNC:30922">
    <property type="gene designation" value="LINS1"/>
</dbReference>